<dbReference type="Pfam" id="PF09924">
    <property type="entry name" value="LPG_synthase_C"/>
    <property type="match status" value="1"/>
</dbReference>
<feature type="transmembrane region" description="Helical" evidence="6">
    <location>
        <begin position="106"/>
        <end position="127"/>
    </location>
</feature>
<keyword evidence="4 6" id="KW-1133">Transmembrane helix</keyword>
<evidence type="ECO:0000256" key="6">
    <source>
        <dbReference type="SAM" id="Phobius"/>
    </source>
</evidence>
<feature type="domain" description="Phosphatidylglycerol lysyltransferase C-terminal" evidence="7">
    <location>
        <begin position="558"/>
        <end position="844"/>
    </location>
</feature>
<evidence type="ECO:0000256" key="5">
    <source>
        <dbReference type="ARBA" id="ARBA00023136"/>
    </source>
</evidence>
<name>A0A7H0LDG7_9SPHN</name>
<dbReference type="GO" id="GO:0055091">
    <property type="term" value="P:phospholipid homeostasis"/>
    <property type="evidence" value="ECO:0007669"/>
    <property type="project" value="TreeGrafter"/>
</dbReference>
<feature type="transmembrane region" description="Helical" evidence="6">
    <location>
        <begin position="514"/>
        <end position="534"/>
    </location>
</feature>
<dbReference type="EMBL" id="CP061038">
    <property type="protein sequence ID" value="QNQ07720.1"/>
    <property type="molecule type" value="Genomic_DNA"/>
</dbReference>
<feature type="transmembrane region" description="Helical" evidence="6">
    <location>
        <begin position="64"/>
        <end position="86"/>
    </location>
</feature>
<evidence type="ECO:0000313" key="9">
    <source>
        <dbReference type="Proteomes" id="UP000516148"/>
    </source>
</evidence>
<accession>A0A7H0LDG7</accession>
<protein>
    <submittedName>
        <fullName evidence="8">Bifunctional lysylphosphatidylglycerol flippase/synthetase MprF</fullName>
    </submittedName>
</protein>
<dbReference type="KEGG" id="spap:H3Z74_12925"/>
<feature type="transmembrane region" description="Helical" evidence="6">
    <location>
        <begin position="472"/>
        <end position="494"/>
    </location>
</feature>
<feature type="transmembrane region" description="Helical" evidence="6">
    <location>
        <begin position="307"/>
        <end position="325"/>
    </location>
</feature>
<evidence type="ECO:0000313" key="8">
    <source>
        <dbReference type="EMBL" id="QNQ07720.1"/>
    </source>
</evidence>
<dbReference type="NCBIfam" id="NF033480">
    <property type="entry name" value="bifunc_MprF"/>
    <property type="match status" value="1"/>
</dbReference>
<reference evidence="8 9" key="1">
    <citation type="submission" date="2020-09" db="EMBL/GenBank/DDBJ databases">
        <title>Sphingomonas sp., a new species isolated from pork steak.</title>
        <authorList>
            <person name="Heidler von Heilborn D."/>
        </authorList>
    </citation>
    <scope>NUCLEOTIDE SEQUENCE [LARGE SCALE GENOMIC DNA]</scope>
    <source>
        <strain evidence="9">S8-3T</strain>
    </source>
</reference>
<dbReference type="GO" id="GO:0016755">
    <property type="term" value="F:aminoacyltransferase activity"/>
    <property type="evidence" value="ECO:0007669"/>
    <property type="project" value="TreeGrafter"/>
</dbReference>
<dbReference type="InterPro" id="IPR016181">
    <property type="entry name" value="Acyl_CoA_acyltransferase"/>
</dbReference>
<dbReference type="InterPro" id="IPR051211">
    <property type="entry name" value="PG_lysyltransferase"/>
</dbReference>
<keyword evidence="2" id="KW-1003">Cell membrane</keyword>
<sequence>MVLQIANLDPRLIRRDRIGEALAWGRAHRRELAILAVLVVALLGFAALRAILAEVRLKEVRAALHAIPQIQIVAALALTALSYLSLTLSEALSLRAIGIRLPWRTAALASFTSYAISHNFGLTLLTGGSARYRVYASAGLDLGAVARVGLLSSAAFWGALLGVAAVALLSGGAPVDIAGAVIPAFAGQVVAVAVLALLALLFIVRLRGVEQVGVGRFTLPIPPAATMAAQLGVAAFDLAASSAALFVLLPEATPQTIGLFFLAYAVAVSVAAASHVPGGIGVFEAIILAITPASNGGVFAALLLYRLIYYVLPLIVAAALLASVEGHRLRRPIAMGLSLAERSARYLAPPLIGLLVFTGGLILLISGALPAVHWRIHWLAHIVPLPFVEASHFAASLAGTALLLVAPAISARMRSGFLAARLLLAGGIVFSLLKGFDYEEATLLGVIAVILQYCRPAFYRRAGILDAPLQRTWLAAAAIAIGLSLWAGFFAYKHVAYHDDLWWAFAWKGNAPRFLRASMGAAVLLGAVACWRLLSAPIRPIGNMVLPLQVADTALALSSRADAALALTGDKQFLIAASGAAYLMYRVRGRTWVVMGDPVGAFADWSELVWQIRARCDAAHGRLCFYQASNELLPLLIEMGLQVMKYGDEAQVDLASFTLEGPASKSLRHSTRKAESAGLTFEIIPAAAVPAIVPQLRAVSDAWLGDKGGHEKCFSIGRFDPVYLARFDCAVLRQEGRIIAFANIWTTRNRAELSVDLMRHWPDTPYGTMDLLFVRLMQWGAANGYARFNLGMAPLSGLNGRRLAPLWSRIGHAIYGHGEALYGFSGLRSFKAKFQPIWVPRYVATMPGLATPWAMINLVGLIGG</sequence>
<keyword evidence="9" id="KW-1185">Reference proteome</keyword>
<evidence type="ECO:0000256" key="2">
    <source>
        <dbReference type="ARBA" id="ARBA00022475"/>
    </source>
</evidence>
<dbReference type="GO" id="GO:0005886">
    <property type="term" value="C:plasma membrane"/>
    <property type="evidence" value="ECO:0007669"/>
    <property type="project" value="UniProtKB-SubCell"/>
</dbReference>
<evidence type="ECO:0000259" key="7">
    <source>
        <dbReference type="Pfam" id="PF09924"/>
    </source>
</evidence>
<feature type="transmembrane region" description="Helical" evidence="6">
    <location>
        <begin position="418"/>
        <end position="436"/>
    </location>
</feature>
<dbReference type="AlphaFoldDB" id="A0A7H0LDG7"/>
<feature type="transmembrane region" description="Helical" evidence="6">
    <location>
        <begin position="148"/>
        <end position="169"/>
    </location>
</feature>
<feature type="transmembrane region" description="Helical" evidence="6">
    <location>
        <begin position="392"/>
        <end position="411"/>
    </location>
</feature>
<proteinExistence type="predicted"/>
<feature type="transmembrane region" description="Helical" evidence="6">
    <location>
        <begin position="255"/>
        <end position="273"/>
    </location>
</feature>
<feature type="transmembrane region" description="Helical" evidence="6">
    <location>
        <begin position="346"/>
        <end position="372"/>
    </location>
</feature>
<evidence type="ECO:0000256" key="4">
    <source>
        <dbReference type="ARBA" id="ARBA00022989"/>
    </source>
</evidence>
<feature type="transmembrane region" description="Helical" evidence="6">
    <location>
        <begin position="181"/>
        <end position="204"/>
    </location>
</feature>
<dbReference type="Proteomes" id="UP000516148">
    <property type="component" value="Chromosome"/>
</dbReference>
<keyword evidence="5 6" id="KW-0472">Membrane</keyword>
<dbReference type="PANTHER" id="PTHR34697">
    <property type="entry name" value="PHOSPHATIDYLGLYCEROL LYSYLTRANSFERASE"/>
    <property type="match status" value="1"/>
</dbReference>
<dbReference type="SUPFAM" id="SSF55729">
    <property type="entry name" value="Acyl-CoA N-acyltransferases (Nat)"/>
    <property type="match status" value="1"/>
</dbReference>
<organism evidence="8 9">
    <name type="scientific">Sphingomonas alpina</name>
    <dbReference type="NCBI Taxonomy" id="653931"/>
    <lineage>
        <taxon>Bacteria</taxon>
        <taxon>Pseudomonadati</taxon>
        <taxon>Pseudomonadota</taxon>
        <taxon>Alphaproteobacteria</taxon>
        <taxon>Sphingomonadales</taxon>
        <taxon>Sphingomonadaceae</taxon>
        <taxon>Sphingomonas</taxon>
    </lineage>
</organism>
<dbReference type="InterPro" id="IPR024320">
    <property type="entry name" value="LPG_synthase_C"/>
</dbReference>
<evidence type="ECO:0000256" key="1">
    <source>
        <dbReference type="ARBA" id="ARBA00004651"/>
    </source>
</evidence>
<feature type="transmembrane region" description="Helical" evidence="6">
    <location>
        <begin position="225"/>
        <end position="249"/>
    </location>
</feature>
<feature type="transmembrane region" description="Helical" evidence="6">
    <location>
        <begin position="32"/>
        <end position="52"/>
    </location>
</feature>
<evidence type="ECO:0000256" key="3">
    <source>
        <dbReference type="ARBA" id="ARBA00022692"/>
    </source>
</evidence>
<keyword evidence="3 6" id="KW-0812">Transmembrane</keyword>
<gene>
    <name evidence="8" type="primary">mprF</name>
    <name evidence="8" type="ORF">H3Z74_12925</name>
</gene>
<dbReference type="PANTHER" id="PTHR34697:SF2">
    <property type="entry name" value="PHOSPHATIDYLGLYCEROL LYSYLTRANSFERASE"/>
    <property type="match status" value="1"/>
</dbReference>
<comment type="subcellular location">
    <subcellularLocation>
        <location evidence="1">Cell membrane</location>
        <topology evidence="1">Multi-pass membrane protein</topology>
    </subcellularLocation>
</comment>